<evidence type="ECO:0000256" key="1">
    <source>
        <dbReference type="ARBA" id="ARBA00023125"/>
    </source>
</evidence>
<evidence type="ECO:0000313" key="4">
    <source>
        <dbReference type="EMBL" id="QOP41840.1"/>
    </source>
</evidence>
<dbReference type="Gene3D" id="1.10.357.10">
    <property type="entry name" value="Tetracycline Repressor, domain 2"/>
    <property type="match status" value="1"/>
</dbReference>
<keyword evidence="1 2" id="KW-0238">DNA-binding</keyword>
<dbReference type="InterPro" id="IPR050624">
    <property type="entry name" value="HTH-type_Tx_Regulator"/>
</dbReference>
<name>A0A7M1AWN8_9BACT</name>
<dbReference type="KEGG" id="smax:FJR03_08875"/>
<dbReference type="RefSeq" id="WP_193113161.1">
    <property type="nucleotide sequence ID" value="NZ_CP041165.1"/>
</dbReference>
<accession>A0A7M1AWN8</accession>
<dbReference type="Pfam" id="PF00440">
    <property type="entry name" value="TetR_N"/>
    <property type="match status" value="1"/>
</dbReference>
<sequence>MSLKKKVQELKRDLILEEASKLFQNEGYENMKVAELASNVGVSVGSIYTIFGSKENLYNNYILNQIDYYLEILENEIKDVNDPYEKLQILTNIKFQAFMSHKNVLHLGVNHPLFYINTYNITDEDDVMMHVYKFISENIMEPLREKVKTSKTSLEMTLLYDSISTAMVKYWVIVNDDLLQKSDELVESFLLLVENR</sequence>
<dbReference type="PROSITE" id="PS50977">
    <property type="entry name" value="HTH_TETR_2"/>
    <property type="match status" value="1"/>
</dbReference>
<dbReference type="Proteomes" id="UP000593910">
    <property type="component" value="Chromosome"/>
</dbReference>
<evidence type="ECO:0000256" key="2">
    <source>
        <dbReference type="PROSITE-ProRule" id="PRU00335"/>
    </source>
</evidence>
<dbReference type="EMBL" id="CP041165">
    <property type="protein sequence ID" value="QOP41840.1"/>
    <property type="molecule type" value="Genomic_DNA"/>
</dbReference>
<feature type="DNA-binding region" description="H-T-H motif" evidence="2">
    <location>
        <begin position="32"/>
        <end position="51"/>
    </location>
</feature>
<evidence type="ECO:0000259" key="3">
    <source>
        <dbReference type="PROSITE" id="PS50977"/>
    </source>
</evidence>
<reference evidence="4 5" key="1">
    <citation type="submission" date="2019-06" db="EMBL/GenBank/DDBJ databases">
        <title>Sulfurimonas gotlandica sp. nov., a chemoautotrophic and psychrotolerant epsilonproteobacterium isolated from a pelagic redoxcline, and an emended description of the genus Sulfurimonas.</title>
        <authorList>
            <person name="Wang S."/>
            <person name="Jiang L."/>
            <person name="Shao Z."/>
        </authorList>
    </citation>
    <scope>NUCLEOTIDE SEQUENCE [LARGE SCALE GENOMIC DNA]</scope>
    <source>
        <strain evidence="4 5">B2</strain>
    </source>
</reference>
<dbReference type="AlphaFoldDB" id="A0A7M1AWN8"/>
<proteinExistence type="predicted"/>
<dbReference type="PANTHER" id="PTHR43479">
    <property type="entry name" value="ACREF/ENVCD OPERON REPRESSOR-RELATED"/>
    <property type="match status" value="1"/>
</dbReference>
<dbReference type="InterPro" id="IPR009057">
    <property type="entry name" value="Homeodomain-like_sf"/>
</dbReference>
<dbReference type="PANTHER" id="PTHR43479:SF11">
    <property type="entry name" value="ACREF_ENVCD OPERON REPRESSOR-RELATED"/>
    <property type="match status" value="1"/>
</dbReference>
<feature type="domain" description="HTH tetR-type" evidence="3">
    <location>
        <begin position="9"/>
        <end position="69"/>
    </location>
</feature>
<keyword evidence="5" id="KW-1185">Reference proteome</keyword>
<evidence type="ECO:0000313" key="5">
    <source>
        <dbReference type="Proteomes" id="UP000593910"/>
    </source>
</evidence>
<organism evidence="4 5">
    <name type="scientific">Sulfurimonas marina</name>
    <dbReference type="NCBI Taxonomy" id="2590551"/>
    <lineage>
        <taxon>Bacteria</taxon>
        <taxon>Pseudomonadati</taxon>
        <taxon>Campylobacterota</taxon>
        <taxon>Epsilonproteobacteria</taxon>
        <taxon>Campylobacterales</taxon>
        <taxon>Sulfurimonadaceae</taxon>
        <taxon>Sulfurimonas</taxon>
    </lineage>
</organism>
<dbReference type="InterPro" id="IPR001647">
    <property type="entry name" value="HTH_TetR"/>
</dbReference>
<protein>
    <submittedName>
        <fullName evidence="4">TetR/AcrR family transcriptional regulator</fullName>
    </submittedName>
</protein>
<gene>
    <name evidence="4" type="ORF">FJR03_08875</name>
</gene>
<dbReference type="SUPFAM" id="SSF46689">
    <property type="entry name" value="Homeodomain-like"/>
    <property type="match status" value="1"/>
</dbReference>
<dbReference type="GO" id="GO:0003677">
    <property type="term" value="F:DNA binding"/>
    <property type="evidence" value="ECO:0007669"/>
    <property type="project" value="UniProtKB-UniRule"/>
</dbReference>
<dbReference type="PRINTS" id="PR00455">
    <property type="entry name" value="HTHTETR"/>
</dbReference>